<evidence type="ECO:0000313" key="9">
    <source>
        <dbReference type="Proteomes" id="UP000653472"/>
    </source>
</evidence>
<evidence type="ECO:0000256" key="2">
    <source>
        <dbReference type="ARBA" id="ARBA00022475"/>
    </source>
</evidence>
<dbReference type="InterPro" id="IPR050189">
    <property type="entry name" value="MFS_Efflux_Transporters"/>
</dbReference>
<comment type="caution">
    <text evidence="8">The sequence shown here is derived from an EMBL/GenBank/DDBJ whole genome shotgun (WGS) entry which is preliminary data.</text>
</comment>
<dbReference type="GO" id="GO:0022857">
    <property type="term" value="F:transmembrane transporter activity"/>
    <property type="evidence" value="ECO:0007669"/>
    <property type="project" value="InterPro"/>
</dbReference>
<reference evidence="8" key="1">
    <citation type="submission" date="2020-03" db="EMBL/GenBank/DDBJ databases">
        <title>Solimonas marina sp. nov., isolated from deep seawater of the Pacific Ocean.</title>
        <authorList>
            <person name="Liu X."/>
            <person name="Lai Q."/>
            <person name="Sun F."/>
            <person name="Gai Y."/>
            <person name="Li G."/>
            <person name="Shao Z."/>
        </authorList>
    </citation>
    <scope>NUCLEOTIDE SEQUENCE</scope>
    <source>
        <strain evidence="8">C16B3</strain>
    </source>
</reference>
<dbReference type="PROSITE" id="PS50850">
    <property type="entry name" value="MFS"/>
    <property type="match status" value="1"/>
</dbReference>
<evidence type="ECO:0000256" key="4">
    <source>
        <dbReference type="ARBA" id="ARBA00022989"/>
    </source>
</evidence>
<dbReference type="InterPro" id="IPR020846">
    <property type="entry name" value="MFS_dom"/>
</dbReference>
<dbReference type="InterPro" id="IPR036259">
    <property type="entry name" value="MFS_trans_sf"/>
</dbReference>
<keyword evidence="4 6" id="KW-1133">Transmembrane helix</keyword>
<dbReference type="PANTHER" id="PTHR43124:SF3">
    <property type="entry name" value="CHLORAMPHENICOL EFFLUX PUMP RV0191"/>
    <property type="match status" value="1"/>
</dbReference>
<name>A0A970B7Y2_9GAMM</name>
<keyword evidence="5 6" id="KW-0472">Membrane</keyword>
<evidence type="ECO:0000256" key="1">
    <source>
        <dbReference type="ARBA" id="ARBA00004651"/>
    </source>
</evidence>
<dbReference type="Pfam" id="PF07690">
    <property type="entry name" value="MFS_1"/>
    <property type="match status" value="1"/>
</dbReference>
<dbReference type="GO" id="GO:0005886">
    <property type="term" value="C:plasma membrane"/>
    <property type="evidence" value="ECO:0007669"/>
    <property type="project" value="UniProtKB-SubCell"/>
</dbReference>
<feature type="transmembrane region" description="Helical" evidence="6">
    <location>
        <begin position="12"/>
        <end position="32"/>
    </location>
</feature>
<dbReference type="InterPro" id="IPR011701">
    <property type="entry name" value="MFS"/>
</dbReference>
<feature type="transmembrane region" description="Helical" evidence="6">
    <location>
        <begin position="44"/>
        <end position="67"/>
    </location>
</feature>
<feature type="transmembrane region" description="Helical" evidence="6">
    <location>
        <begin position="366"/>
        <end position="384"/>
    </location>
</feature>
<gene>
    <name evidence="8" type="ORF">G7Y82_17720</name>
</gene>
<keyword evidence="2" id="KW-1003">Cell membrane</keyword>
<feature type="domain" description="Major facilitator superfamily (MFS) profile" evidence="7">
    <location>
        <begin position="1"/>
        <end position="390"/>
    </location>
</feature>
<dbReference type="Proteomes" id="UP000653472">
    <property type="component" value="Unassembled WGS sequence"/>
</dbReference>
<keyword evidence="9" id="KW-1185">Reference proteome</keyword>
<feature type="transmembrane region" description="Helical" evidence="6">
    <location>
        <begin position="162"/>
        <end position="185"/>
    </location>
</feature>
<evidence type="ECO:0000256" key="3">
    <source>
        <dbReference type="ARBA" id="ARBA00022692"/>
    </source>
</evidence>
<protein>
    <submittedName>
        <fullName evidence="8">MFS transporter</fullName>
    </submittedName>
</protein>
<feature type="transmembrane region" description="Helical" evidence="6">
    <location>
        <begin position="299"/>
        <end position="321"/>
    </location>
</feature>
<feature type="transmembrane region" description="Helical" evidence="6">
    <location>
        <begin position="100"/>
        <end position="122"/>
    </location>
</feature>
<dbReference type="PANTHER" id="PTHR43124">
    <property type="entry name" value="PURINE EFFLUX PUMP PBUE"/>
    <property type="match status" value="1"/>
</dbReference>
<accession>A0A970B7Y2</accession>
<evidence type="ECO:0000259" key="7">
    <source>
        <dbReference type="PROSITE" id="PS50850"/>
    </source>
</evidence>
<evidence type="ECO:0000256" key="6">
    <source>
        <dbReference type="SAM" id="Phobius"/>
    </source>
</evidence>
<dbReference type="EMBL" id="JAAVXB010000012">
    <property type="protein sequence ID" value="NKF24155.1"/>
    <property type="molecule type" value="Genomic_DNA"/>
</dbReference>
<feature type="transmembrane region" description="Helical" evidence="6">
    <location>
        <begin position="238"/>
        <end position="261"/>
    </location>
</feature>
<evidence type="ECO:0000313" key="8">
    <source>
        <dbReference type="EMBL" id="NKF24155.1"/>
    </source>
</evidence>
<sequence length="403" mass="41668">MLRPGSWPCIILLYIYGMLATSLVTQAVPIIGDIAQRFGLSHTMSGWVISIPSLITAIGALLGGWLIDRVGDKRVIFAGSMFALVGNIGVFFSHSLGMLFFSRLLEGVGYLSLTVGAVTMVMRTTSGPRRNIAIGLWTSHTAVGIGLTLSIVAPLAGHGDQWRWAFGGHAVLMALLALAAPLLPAKTGDEAARSLSDIWEVVKRRAPYRVALAAGASAFIQTGIMAALTVYLAKTFSIPIKTAAGIGTVAEVFVVIGCVAVGHLLKAGLGARLLALVGGLTVLAGGIGLYLPATALSGAAVAICTFSIGIGLLNGLIWTFVPAAAPSLATLGVTSGLVSQACYLGVLLGPPAIFSSLHPGGWTTRVGYVLIATLLQLAPLPIWTRKARQPVAAQNAHQVLGHG</sequence>
<evidence type="ECO:0000256" key="5">
    <source>
        <dbReference type="ARBA" id="ARBA00023136"/>
    </source>
</evidence>
<proteinExistence type="predicted"/>
<dbReference type="SUPFAM" id="SSF103473">
    <property type="entry name" value="MFS general substrate transporter"/>
    <property type="match status" value="1"/>
</dbReference>
<dbReference type="Gene3D" id="1.20.1250.20">
    <property type="entry name" value="MFS general substrate transporter like domains"/>
    <property type="match status" value="1"/>
</dbReference>
<keyword evidence="3 6" id="KW-0812">Transmembrane</keyword>
<dbReference type="RefSeq" id="WP_168149484.1">
    <property type="nucleotide sequence ID" value="NZ_JAAVXB010000012.1"/>
</dbReference>
<dbReference type="AlphaFoldDB" id="A0A970B7Y2"/>
<organism evidence="8 9">
    <name type="scientific">Solimonas marina</name>
    <dbReference type="NCBI Taxonomy" id="2714601"/>
    <lineage>
        <taxon>Bacteria</taxon>
        <taxon>Pseudomonadati</taxon>
        <taxon>Pseudomonadota</taxon>
        <taxon>Gammaproteobacteria</taxon>
        <taxon>Nevskiales</taxon>
        <taxon>Nevskiaceae</taxon>
        <taxon>Solimonas</taxon>
    </lineage>
</organism>
<feature type="transmembrane region" description="Helical" evidence="6">
    <location>
        <begin position="328"/>
        <end position="346"/>
    </location>
</feature>
<comment type="subcellular location">
    <subcellularLocation>
        <location evidence="1">Cell membrane</location>
        <topology evidence="1">Multi-pass membrane protein</topology>
    </subcellularLocation>
</comment>
<feature type="transmembrane region" description="Helical" evidence="6">
    <location>
        <begin position="206"/>
        <end position="232"/>
    </location>
</feature>
<feature type="transmembrane region" description="Helical" evidence="6">
    <location>
        <begin position="74"/>
        <end position="94"/>
    </location>
</feature>
<feature type="transmembrane region" description="Helical" evidence="6">
    <location>
        <begin position="134"/>
        <end position="156"/>
    </location>
</feature>
<feature type="transmembrane region" description="Helical" evidence="6">
    <location>
        <begin position="273"/>
        <end position="293"/>
    </location>
</feature>